<name>X1RN71_9ZZZZ</name>
<dbReference type="PROSITE" id="PS51186">
    <property type="entry name" value="GNAT"/>
    <property type="match status" value="1"/>
</dbReference>
<dbReference type="Pfam" id="PF00583">
    <property type="entry name" value="Acetyltransf_1"/>
    <property type="match status" value="1"/>
</dbReference>
<gene>
    <name evidence="2" type="ORF">S12H4_06251</name>
</gene>
<dbReference type="Gene3D" id="3.40.630.30">
    <property type="match status" value="1"/>
</dbReference>
<organism evidence="2">
    <name type="scientific">marine sediment metagenome</name>
    <dbReference type="NCBI Taxonomy" id="412755"/>
    <lineage>
        <taxon>unclassified sequences</taxon>
        <taxon>metagenomes</taxon>
        <taxon>ecological metagenomes</taxon>
    </lineage>
</organism>
<dbReference type="CDD" id="cd04301">
    <property type="entry name" value="NAT_SF"/>
    <property type="match status" value="1"/>
</dbReference>
<evidence type="ECO:0000259" key="1">
    <source>
        <dbReference type="PROSITE" id="PS51186"/>
    </source>
</evidence>
<accession>X1RN71</accession>
<dbReference type="GO" id="GO:0016747">
    <property type="term" value="F:acyltransferase activity, transferring groups other than amino-acyl groups"/>
    <property type="evidence" value="ECO:0007669"/>
    <property type="project" value="InterPro"/>
</dbReference>
<dbReference type="AlphaFoldDB" id="X1RN71"/>
<evidence type="ECO:0000313" key="2">
    <source>
        <dbReference type="EMBL" id="GAI68431.1"/>
    </source>
</evidence>
<comment type="caution">
    <text evidence="2">The sequence shown here is derived from an EMBL/GenBank/DDBJ whole genome shotgun (WGS) entry which is preliminary data.</text>
</comment>
<dbReference type="InterPro" id="IPR000182">
    <property type="entry name" value="GNAT_dom"/>
</dbReference>
<dbReference type="SUPFAM" id="SSF55729">
    <property type="entry name" value="Acyl-CoA N-acyltransferases (Nat)"/>
    <property type="match status" value="1"/>
</dbReference>
<protein>
    <recommendedName>
        <fullName evidence="1">N-acetyltransferase domain-containing protein</fullName>
    </recommendedName>
</protein>
<proteinExistence type="predicted"/>
<sequence>MKYKIVPFTQNYLEPAVNLFINSYRDEQEKNPLLPSRAINEPEWILNTLKSLVTNPGVVICKGNQVIAYMVTGFLFPFKGQNAVLVPEYCHGSVLTDRKELYQRMYMYLADEWAKNRRHLHIVGHFAHDFILQETLYQLGFGAILVERVRDFSAVNKIDEVKITEEKDFKKLIDIDIEHSRYYPNAPIFIWKDTERKAVISGLESHLNNGDAFFVYYEQNKPCAYIIVGTSTIGAEGFLLQKTNTAQIKAAYAQPHVQGKGIGKALLQRAVQWSQEHGYERLFVEHETSNYYGGNFWCKHFNPYVYFSLRYIDNTIDY</sequence>
<reference evidence="2" key="1">
    <citation type="journal article" date="2014" name="Front. Microbiol.">
        <title>High frequency of phylogenetically diverse reductive dehalogenase-homologous genes in deep subseafloor sedimentary metagenomes.</title>
        <authorList>
            <person name="Kawai M."/>
            <person name="Futagami T."/>
            <person name="Toyoda A."/>
            <person name="Takaki Y."/>
            <person name="Nishi S."/>
            <person name="Hori S."/>
            <person name="Arai W."/>
            <person name="Tsubouchi T."/>
            <person name="Morono Y."/>
            <person name="Uchiyama I."/>
            <person name="Ito T."/>
            <person name="Fujiyama A."/>
            <person name="Inagaki F."/>
            <person name="Takami H."/>
        </authorList>
    </citation>
    <scope>NUCLEOTIDE SEQUENCE</scope>
    <source>
        <strain evidence="2">Expedition CK06-06</strain>
    </source>
</reference>
<dbReference type="InterPro" id="IPR016181">
    <property type="entry name" value="Acyl_CoA_acyltransferase"/>
</dbReference>
<dbReference type="EMBL" id="BARW01002171">
    <property type="protein sequence ID" value="GAI68431.1"/>
    <property type="molecule type" value="Genomic_DNA"/>
</dbReference>
<feature type="domain" description="N-acetyltransferase" evidence="1">
    <location>
        <begin position="159"/>
        <end position="312"/>
    </location>
</feature>